<dbReference type="OrthoDB" id="784962at2759"/>
<dbReference type="PANTHER" id="PTHR22791:SF6">
    <property type="entry name" value="RING-TYPE DOMAIN-CONTAINING PROTEIN"/>
    <property type="match status" value="1"/>
</dbReference>
<dbReference type="PROSITE" id="PS00518">
    <property type="entry name" value="ZF_RING_1"/>
    <property type="match status" value="1"/>
</dbReference>
<evidence type="ECO:0000256" key="2">
    <source>
        <dbReference type="ARBA" id="ARBA00022771"/>
    </source>
</evidence>
<organism evidence="6 7">
    <name type="scientific">Frankliniella occidentalis</name>
    <name type="common">Western flower thrips</name>
    <name type="synonym">Euthrips occidentalis</name>
    <dbReference type="NCBI Taxonomy" id="133901"/>
    <lineage>
        <taxon>Eukaryota</taxon>
        <taxon>Metazoa</taxon>
        <taxon>Ecdysozoa</taxon>
        <taxon>Arthropoda</taxon>
        <taxon>Hexapoda</taxon>
        <taxon>Insecta</taxon>
        <taxon>Pterygota</taxon>
        <taxon>Neoptera</taxon>
        <taxon>Paraneoptera</taxon>
        <taxon>Thysanoptera</taxon>
        <taxon>Terebrantia</taxon>
        <taxon>Thripoidea</taxon>
        <taxon>Thripidae</taxon>
        <taxon>Frankliniella</taxon>
    </lineage>
</organism>
<protein>
    <submittedName>
        <fullName evidence="7">E3 ubiquitin-protein ligase TRIM32-like</fullName>
    </submittedName>
</protein>
<dbReference type="InterPro" id="IPR051435">
    <property type="entry name" value="RING_finger_E3_ubiq-ligases"/>
</dbReference>
<name>A0A6J1SWW8_FRAOC</name>
<dbReference type="RefSeq" id="XP_026285418.2">
    <property type="nucleotide sequence ID" value="XM_026429633.2"/>
</dbReference>
<proteinExistence type="predicted"/>
<dbReference type="PROSITE" id="PS50089">
    <property type="entry name" value="ZF_RING_2"/>
    <property type="match status" value="1"/>
</dbReference>
<dbReference type="GO" id="GO:0008270">
    <property type="term" value="F:zinc ion binding"/>
    <property type="evidence" value="ECO:0007669"/>
    <property type="project" value="UniProtKB-KW"/>
</dbReference>
<dbReference type="GO" id="GO:0016567">
    <property type="term" value="P:protein ubiquitination"/>
    <property type="evidence" value="ECO:0007669"/>
    <property type="project" value="TreeGrafter"/>
</dbReference>
<dbReference type="KEGG" id="foc:113211303"/>
<dbReference type="InterPro" id="IPR001841">
    <property type="entry name" value="Znf_RING"/>
</dbReference>
<reference evidence="7" key="1">
    <citation type="submission" date="2025-08" db="UniProtKB">
        <authorList>
            <consortium name="RefSeq"/>
        </authorList>
    </citation>
    <scope>IDENTIFICATION</scope>
    <source>
        <tissue evidence="7">Whole organism</tissue>
    </source>
</reference>
<dbReference type="GeneID" id="113211303"/>
<dbReference type="Proteomes" id="UP000504606">
    <property type="component" value="Unplaced"/>
</dbReference>
<gene>
    <name evidence="7" type="primary">LOC113211303</name>
</gene>
<dbReference type="InterPro" id="IPR017907">
    <property type="entry name" value="Znf_RING_CS"/>
</dbReference>
<dbReference type="InterPro" id="IPR013083">
    <property type="entry name" value="Znf_RING/FYVE/PHD"/>
</dbReference>
<keyword evidence="2 4" id="KW-0863">Zinc-finger</keyword>
<keyword evidence="3" id="KW-0862">Zinc</keyword>
<accession>A0A6J1SWW8</accession>
<keyword evidence="6" id="KW-1185">Reference proteome</keyword>
<sequence length="478" mass="53888">MELQCDVCFSNFDLDTHRPKNLPCGHTICKKCVLNPDLGKKCPTCRKDLEVDPGDLPDANIVIRMIEDQCVLPCKRPRREVTEQQRLQRGLEAGRKLVEALRLVVPKAVEALNRQLDTSVAHLRHLEEALEQHVQRGVAGDVGPTPEEQLQLAEQMEDSIRLLNTNRCSFVAQEEDGSTWKASVQLGGFGDILRPLLVQLREDYLLLKVDDVAVPATPAAYVGPPMFPTLSIVAKDLDKDLLKVDDILRDGQRWRDVRAIKGLQGKGSDKLLRVLAPHLPYLEELEISGQIESGVMEEVEKLSSLRRLKVQYDWTLKYPDLPLQLEELHITNVNENQLRRVLNMPRLCSVYFNGYSGANVTFPPSQHDTLQWMHVHLHTSIRAAMLSLIRAFASSLQELEIFSPVNDKKEYAPDFYHPELGQDLAACGLRALKRLVLQRPTCVPCPEVAACLLQRRTIRSFLPSSFEVVCGACHTPLS</sequence>
<evidence type="ECO:0000256" key="3">
    <source>
        <dbReference type="ARBA" id="ARBA00022833"/>
    </source>
</evidence>
<dbReference type="PANTHER" id="PTHR22791">
    <property type="entry name" value="RING-TYPE DOMAIN-CONTAINING PROTEIN"/>
    <property type="match status" value="1"/>
</dbReference>
<dbReference type="SMART" id="SM00184">
    <property type="entry name" value="RING"/>
    <property type="match status" value="1"/>
</dbReference>
<dbReference type="SUPFAM" id="SSF57850">
    <property type="entry name" value="RING/U-box"/>
    <property type="match status" value="1"/>
</dbReference>
<evidence type="ECO:0000259" key="5">
    <source>
        <dbReference type="PROSITE" id="PS50089"/>
    </source>
</evidence>
<evidence type="ECO:0000256" key="1">
    <source>
        <dbReference type="ARBA" id="ARBA00022723"/>
    </source>
</evidence>
<dbReference type="Gene3D" id="3.30.40.10">
    <property type="entry name" value="Zinc/RING finger domain, C3HC4 (zinc finger)"/>
    <property type="match status" value="1"/>
</dbReference>
<evidence type="ECO:0000256" key="4">
    <source>
        <dbReference type="PROSITE-ProRule" id="PRU00175"/>
    </source>
</evidence>
<dbReference type="Pfam" id="PF14634">
    <property type="entry name" value="zf-RING_5"/>
    <property type="match status" value="1"/>
</dbReference>
<evidence type="ECO:0000313" key="6">
    <source>
        <dbReference type="Proteomes" id="UP000504606"/>
    </source>
</evidence>
<dbReference type="AlphaFoldDB" id="A0A6J1SWW8"/>
<feature type="domain" description="RING-type" evidence="5">
    <location>
        <begin position="5"/>
        <end position="46"/>
    </location>
</feature>
<evidence type="ECO:0000313" key="7">
    <source>
        <dbReference type="RefSeq" id="XP_026285418.2"/>
    </source>
</evidence>
<dbReference type="GO" id="GO:0061630">
    <property type="term" value="F:ubiquitin protein ligase activity"/>
    <property type="evidence" value="ECO:0007669"/>
    <property type="project" value="TreeGrafter"/>
</dbReference>
<keyword evidence="1" id="KW-0479">Metal-binding</keyword>